<evidence type="ECO:0000313" key="2">
    <source>
        <dbReference type="EMBL" id="OGC33483.1"/>
    </source>
</evidence>
<keyword evidence="1" id="KW-1133">Transmembrane helix</keyword>
<evidence type="ECO:0000256" key="1">
    <source>
        <dbReference type="SAM" id="Phobius"/>
    </source>
</evidence>
<comment type="caution">
    <text evidence="2">The sequence shown here is derived from an EMBL/GenBank/DDBJ whole genome shotgun (WGS) entry which is preliminary data.</text>
</comment>
<reference evidence="2 3" key="1">
    <citation type="journal article" date="2016" name="Nat. Commun.">
        <title>Thousands of microbial genomes shed light on interconnected biogeochemical processes in an aquifer system.</title>
        <authorList>
            <person name="Anantharaman K."/>
            <person name="Brown C.T."/>
            <person name="Hug L.A."/>
            <person name="Sharon I."/>
            <person name="Castelle C.J."/>
            <person name="Probst A.J."/>
            <person name="Thomas B.C."/>
            <person name="Singh A."/>
            <person name="Wilkins M.J."/>
            <person name="Karaoz U."/>
            <person name="Brodie E.L."/>
            <person name="Williams K.H."/>
            <person name="Hubbard S.S."/>
            <person name="Banfield J.F."/>
        </authorList>
    </citation>
    <scope>NUCLEOTIDE SEQUENCE [LARGE SCALE GENOMIC DNA]</scope>
</reference>
<accession>A0A1F4TN41</accession>
<dbReference type="AlphaFoldDB" id="A0A1F4TN41"/>
<organism evidence="2 3">
    <name type="scientific">candidate division WOR-1 bacterium RIFOXYC2_FULL_41_25</name>
    <dbReference type="NCBI Taxonomy" id="1802586"/>
    <lineage>
        <taxon>Bacteria</taxon>
        <taxon>Bacillati</taxon>
        <taxon>Saganbacteria</taxon>
    </lineage>
</organism>
<keyword evidence="1" id="KW-0472">Membrane</keyword>
<protein>
    <submittedName>
        <fullName evidence="2">Uncharacterized protein</fullName>
    </submittedName>
</protein>
<sequence>MDKYNNYIEKLKNYAPEADFSKRQTAIEQKVATKSFLSFSKLALVTGLASILILISVFSYSGQFNYNNEDPVSWVLSQDSNNNDDILLSYILND</sequence>
<dbReference type="EMBL" id="MEUI01000034">
    <property type="protein sequence ID" value="OGC33483.1"/>
    <property type="molecule type" value="Genomic_DNA"/>
</dbReference>
<feature type="transmembrane region" description="Helical" evidence="1">
    <location>
        <begin position="42"/>
        <end position="61"/>
    </location>
</feature>
<proteinExistence type="predicted"/>
<dbReference type="Proteomes" id="UP000177309">
    <property type="component" value="Unassembled WGS sequence"/>
</dbReference>
<keyword evidence="1" id="KW-0812">Transmembrane</keyword>
<name>A0A1F4TN41_UNCSA</name>
<gene>
    <name evidence="2" type="ORF">A2462_06835</name>
</gene>
<evidence type="ECO:0000313" key="3">
    <source>
        <dbReference type="Proteomes" id="UP000177309"/>
    </source>
</evidence>